<comment type="caution">
    <text evidence="2">The sequence shown here is derived from an EMBL/GenBank/DDBJ whole genome shotgun (WGS) entry which is preliminary data.</text>
</comment>
<feature type="compositionally biased region" description="Polar residues" evidence="1">
    <location>
        <begin position="116"/>
        <end position="126"/>
    </location>
</feature>
<evidence type="ECO:0000313" key="3">
    <source>
        <dbReference type="Proteomes" id="UP001066276"/>
    </source>
</evidence>
<dbReference type="Proteomes" id="UP001066276">
    <property type="component" value="Chromosome 11"/>
</dbReference>
<name>A0AAV7LI45_PLEWA</name>
<dbReference type="AlphaFoldDB" id="A0AAV7LI45"/>
<feature type="compositionally biased region" description="Low complexity" evidence="1">
    <location>
        <begin position="145"/>
        <end position="160"/>
    </location>
</feature>
<gene>
    <name evidence="2" type="ORF">NDU88_004463</name>
</gene>
<dbReference type="EMBL" id="JANPWB010000015">
    <property type="protein sequence ID" value="KAJ1091336.1"/>
    <property type="molecule type" value="Genomic_DNA"/>
</dbReference>
<accession>A0AAV7LI45</accession>
<proteinExistence type="predicted"/>
<evidence type="ECO:0000313" key="2">
    <source>
        <dbReference type="EMBL" id="KAJ1091336.1"/>
    </source>
</evidence>
<protein>
    <submittedName>
        <fullName evidence="2">Uncharacterized protein</fullName>
    </submittedName>
</protein>
<keyword evidence="3" id="KW-1185">Reference proteome</keyword>
<feature type="compositionally biased region" description="Polar residues" evidence="1">
    <location>
        <begin position="161"/>
        <end position="174"/>
    </location>
</feature>
<sequence length="344" mass="37255">MAPKTTRNLGDKTEGDLVGVNRHLTSIIGKSAGKNMPGLGKDAKMSDSTTPPVEVKAKGKSQSTIMAFLAGGVQDSSSAHITPPSEINASGKEPTLPGTSSKKMCIKNNEPLIKATQGTEDSSGIEDSNRETREKELGPSPGNKQPQAQPQAQQSEQSEQPVRQTREGTASASGSAADKESDLSSGDHSFGESDCSETSEAGNKSSSNEPTVWQLVRQRKSIKSRPCSQEDFENPTFTGGRTLRWDYSGIGLADTPTTSNQGSVNGIMVIWKQAQEPLQVIRLRWAPRRGCCSQYIVQLKSYKQRPGSKAGVQGSLQSDCRERFVRLQNHAEKSKLSYARWKKE</sequence>
<feature type="region of interest" description="Disordered" evidence="1">
    <location>
        <begin position="29"/>
        <end position="240"/>
    </location>
</feature>
<evidence type="ECO:0000256" key="1">
    <source>
        <dbReference type="SAM" id="MobiDB-lite"/>
    </source>
</evidence>
<reference evidence="2" key="1">
    <citation type="journal article" date="2022" name="bioRxiv">
        <title>Sequencing and chromosome-scale assembly of the giantPleurodeles waltlgenome.</title>
        <authorList>
            <person name="Brown T."/>
            <person name="Elewa A."/>
            <person name="Iarovenko S."/>
            <person name="Subramanian E."/>
            <person name="Araus A.J."/>
            <person name="Petzold A."/>
            <person name="Susuki M."/>
            <person name="Suzuki K.-i.T."/>
            <person name="Hayashi T."/>
            <person name="Toyoda A."/>
            <person name="Oliveira C."/>
            <person name="Osipova E."/>
            <person name="Leigh N.D."/>
            <person name="Simon A."/>
            <person name="Yun M.H."/>
        </authorList>
    </citation>
    <scope>NUCLEOTIDE SEQUENCE</scope>
    <source>
        <strain evidence="2">20211129_DDA</strain>
        <tissue evidence="2">Liver</tissue>
    </source>
</reference>
<feature type="compositionally biased region" description="Polar residues" evidence="1">
    <location>
        <begin position="74"/>
        <end position="88"/>
    </location>
</feature>
<feature type="compositionally biased region" description="Basic and acidic residues" evidence="1">
    <location>
        <begin position="127"/>
        <end position="137"/>
    </location>
</feature>
<organism evidence="2 3">
    <name type="scientific">Pleurodeles waltl</name>
    <name type="common">Iberian ribbed newt</name>
    <dbReference type="NCBI Taxonomy" id="8319"/>
    <lineage>
        <taxon>Eukaryota</taxon>
        <taxon>Metazoa</taxon>
        <taxon>Chordata</taxon>
        <taxon>Craniata</taxon>
        <taxon>Vertebrata</taxon>
        <taxon>Euteleostomi</taxon>
        <taxon>Amphibia</taxon>
        <taxon>Batrachia</taxon>
        <taxon>Caudata</taxon>
        <taxon>Salamandroidea</taxon>
        <taxon>Salamandridae</taxon>
        <taxon>Pleurodelinae</taxon>
        <taxon>Pleurodeles</taxon>
    </lineage>
</organism>
<feature type="compositionally biased region" description="Polar residues" evidence="1">
    <location>
        <begin position="196"/>
        <end position="211"/>
    </location>
</feature>